<accession>A0ACC3NY68</accession>
<evidence type="ECO:0000313" key="1">
    <source>
        <dbReference type="EMBL" id="KAK3724400.1"/>
    </source>
</evidence>
<name>A0ACC3NY68_9PEZI</name>
<comment type="caution">
    <text evidence="1">The sequence shown here is derived from an EMBL/GenBank/DDBJ whole genome shotgun (WGS) entry which is preliminary data.</text>
</comment>
<gene>
    <name evidence="1" type="ORF">LTR37_001024</name>
</gene>
<organism evidence="1 2">
    <name type="scientific">Vermiconidia calcicola</name>
    <dbReference type="NCBI Taxonomy" id="1690605"/>
    <lineage>
        <taxon>Eukaryota</taxon>
        <taxon>Fungi</taxon>
        <taxon>Dikarya</taxon>
        <taxon>Ascomycota</taxon>
        <taxon>Pezizomycotina</taxon>
        <taxon>Dothideomycetes</taxon>
        <taxon>Dothideomycetidae</taxon>
        <taxon>Mycosphaerellales</taxon>
        <taxon>Extremaceae</taxon>
        <taxon>Vermiconidia</taxon>
    </lineage>
</organism>
<sequence>MSLEPLGGRSILHASTEALAALSALPDDLEASVSSQTRTATKSRHQNELERLYIWLEEHEVSSGKLDHRLREASHLRDSILVLLEELAEISAPYRAATAPVLKSDISNEKIQLEINAQLEALGTSHFRPKDDHSVGSSSLSVDTAFSLPDSLPDDLVSRLRTIVSHLFELGPTLLSPAPHDRINHAGHPEAAQHDINHIKARFPKADEALAVRLGTANWDRRQLMRSIRSAHEESLRRLQQDDAQEFALQDITPDLSDSASDGEDSDGSISIATDTGTNTDLVANVNSNVTSTTRSTFQFSSQNQAQSTAATEPSTGLLQLQEKSVVAPQAERYALPVPPSPNQSFTGTVFLCPSCSHMVTGITSPLQWRALERAVRKHVADHLEQLALFVALPAGQMLLEEDISEFQDDSDSENGLQSELGSIISKETNLSKKEIQFTNVKTFIADQQKVESNTTTTALAQIPIAQLNQVRYKTVYDHGGLVFPLHVQVPPLSEHFYCRQNTLAEVDRVLHSQGTICVVYGFGGVGKTLAAVQYLHTYKKRYDAIIWLQADTAPGLAESFLQMVIALGIGNSTDDHHHVIAKGREWLQETEKRWLLIFDNALRWVDVSRYMPERLQRTKGSVIVTTQIGHLLADGENVDKVRLDPLTRHAGSEMLLRYLKRDVRTDPEKELARDISSYVGGIPVAIAHIAGYVSSSELTLEELIDTFREWRKASGVATTEEDDLPAAFREASSTYDETLAMVWEVTLRELSQDARDVLNIFACLDCAQVPRDMLWGVHEDPSLRFLDNRQRIRMKRTNDTLIKRRLIEENDSVFSMHRSLRRGIRKKLSQDKSQQQLVFDQAVALVREKFPQANPLQQPTPANWSEYQRLLPHLHALSDVYQSSTHDIKGSLDFAQLLLDAGMDQFERGIAHEGLLLLETAETVLDASSHPSPEELQPMKADIHAMISMMHDDIGIEKRKEALERRQSALEIRRRAYENATNKRRQDEIMVYASEMEYAISLLHYHRYTAAEPYIEKCLAKYHEWGPEEEIPFEYAKYYNKIGLVKMYQGDFDDAIRLSERGVQLMEKTGYHLFASRFKFDMACIILQSGDSNRALEVHEGIYRQRVELLGPTNRLSLHSLYAIGAIHELEGRLKEAEICFQTVLTHRRNVSTWSEEAFSRAQFHLATVLLALGRAEDLDRARELRATAMAVLHRLLPLDMPPELEGIDDDSILFDHMLHPGGPRFTGQGLLQYFTQKP</sequence>
<protein>
    <submittedName>
        <fullName evidence="1">Uncharacterized protein</fullName>
    </submittedName>
</protein>
<evidence type="ECO:0000313" key="2">
    <source>
        <dbReference type="Proteomes" id="UP001281147"/>
    </source>
</evidence>
<reference evidence="1" key="1">
    <citation type="submission" date="2023-07" db="EMBL/GenBank/DDBJ databases">
        <title>Black Yeasts Isolated from many extreme environments.</title>
        <authorList>
            <person name="Coleine C."/>
            <person name="Stajich J.E."/>
            <person name="Selbmann L."/>
        </authorList>
    </citation>
    <scope>NUCLEOTIDE SEQUENCE</scope>
    <source>
        <strain evidence="1">CCFEE 5714</strain>
    </source>
</reference>
<proteinExistence type="predicted"/>
<dbReference type="Proteomes" id="UP001281147">
    <property type="component" value="Unassembled WGS sequence"/>
</dbReference>
<dbReference type="EMBL" id="JAUTXU010000005">
    <property type="protein sequence ID" value="KAK3724400.1"/>
    <property type="molecule type" value="Genomic_DNA"/>
</dbReference>
<keyword evidence="2" id="KW-1185">Reference proteome</keyword>